<dbReference type="InterPro" id="IPR001547">
    <property type="entry name" value="Glyco_hydro_5"/>
</dbReference>
<keyword evidence="2 3" id="KW-0326">Glycosidase</keyword>
<dbReference type="Pfam" id="PF00150">
    <property type="entry name" value="Cellulase"/>
    <property type="match status" value="1"/>
</dbReference>
<reference evidence="6" key="1">
    <citation type="submission" date="2020-02" db="EMBL/GenBank/DDBJ databases">
        <authorList>
            <person name="Meier V. D."/>
        </authorList>
    </citation>
    <scope>NUCLEOTIDE SEQUENCE</scope>
    <source>
        <strain evidence="6">AVDCRST_MAG85</strain>
    </source>
</reference>
<dbReference type="GO" id="GO:0004553">
    <property type="term" value="F:hydrolase activity, hydrolyzing O-glycosyl compounds"/>
    <property type="evidence" value="ECO:0007669"/>
    <property type="project" value="InterPro"/>
</dbReference>
<comment type="similarity">
    <text evidence="3">Belongs to the glycosyl hydrolase 5 (cellulase A) family.</text>
</comment>
<dbReference type="AlphaFoldDB" id="A0A6J4T6V6"/>
<keyword evidence="4" id="KW-0732">Signal</keyword>
<evidence type="ECO:0000313" key="6">
    <source>
        <dbReference type="EMBL" id="CAA9515604.1"/>
    </source>
</evidence>
<proteinExistence type="inferred from homology"/>
<dbReference type="InterPro" id="IPR051923">
    <property type="entry name" value="Glycosyl_Hydrolase_39"/>
</dbReference>
<dbReference type="PANTHER" id="PTHR12631">
    <property type="entry name" value="ALPHA-L-IDURONIDASE"/>
    <property type="match status" value="1"/>
</dbReference>
<evidence type="ECO:0000256" key="4">
    <source>
        <dbReference type="SAM" id="SignalP"/>
    </source>
</evidence>
<dbReference type="InterPro" id="IPR017853">
    <property type="entry name" value="GH"/>
</dbReference>
<evidence type="ECO:0000256" key="2">
    <source>
        <dbReference type="ARBA" id="ARBA00023295"/>
    </source>
</evidence>
<name>A0A6J4T6V6_9ACTN</name>
<dbReference type="PANTHER" id="PTHR12631:SF10">
    <property type="entry name" value="BETA-XYLOSIDASE-LIKE PROTEIN-RELATED"/>
    <property type="match status" value="1"/>
</dbReference>
<evidence type="ECO:0000259" key="5">
    <source>
        <dbReference type="Pfam" id="PF00150"/>
    </source>
</evidence>
<sequence>MKPILALACALLLLCAPAAQAAVDQEATFQDDNLLVYGTPDKVAEAMDELKRLGVDRLRISVFWAVVAPKDRPADPSDPAQYPNGSWDRYDTIVRLARERDLGVNFNITTPAPSWATGNPEREDIKETYEPDADEWGRFVKAVATRYDGAHGPGRVDYWSLMNEPNQPGWLTPQWRQRGGDWVEAAPQTYRDMVRTGWQALQDTGHGSDTILVGELAPKGRKETKGLTIATDPLRFIRRLYCLDDNLQVLDGKAAEQQGCPTRDQIAAFPVQNPGLFQMTGWSHHPYELLFAPDRRQSWPDWVTTANLDDLQSVLGRIRARYGQSDL</sequence>
<feature type="signal peptide" evidence="4">
    <location>
        <begin position="1"/>
        <end position="21"/>
    </location>
</feature>
<dbReference type="Gene3D" id="3.20.20.80">
    <property type="entry name" value="Glycosidases"/>
    <property type="match status" value="1"/>
</dbReference>
<evidence type="ECO:0000256" key="3">
    <source>
        <dbReference type="RuleBase" id="RU361153"/>
    </source>
</evidence>
<dbReference type="GO" id="GO:0000272">
    <property type="term" value="P:polysaccharide catabolic process"/>
    <property type="evidence" value="ECO:0007669"/>
    <property type="project" value="InterPro"/>
</dbReference>
<accession>A0A6J4T6V6</accession>
<feature type="chain" id="PRO_5027041645" evidence="4">
    <location>
        <begin position="22"/>
        <end position="327"/>
    </location>
</feature>
<dbReference type="SUPFAM" id="SSF51445">
    <property type="entry name" value="(Trans)glycosidases"/>
    <property type="match status" value="1"/>
</dbReference>
<organism evidence="6">
    <name type="scientific">uncultured Solirubrobacteraceae bacterium</name>
    <dbReference type="NCBI Taxonomy" id="1162706"/>
    <lineage>
        <taxon>Bacteria</taxon>
        <taxon>Bacillati</taxon>
        <taxon>Actinomycetota</taxon>
        <taxon>Thermoleophilia</taxon>
        <taxon>Solirubrobacterales</taxon>
        <taxon>Solirubrobacteraceae</taxon>
        <taxon>environmental samples</taxon>
    </lineage>
</organism>
<gene>
    <name evidence="6" type="ORF">AVDCRST_MAG85-2590</name>
</gene>
<keyword evidence="1 3" id="KW-0378">Hydrolase</keyword>
<dbReference type="EMBL" id="CADCVT010000282">
    <property type="protein sequence ID" value="CAA9515604.1"/>
    <property type="molecule type" value="Genomic_DNA"/>
</dbReference>
<protein>
    <submittedName>
        <fullName evidence="6">GH5</fullName>
    </submittedName>
</protein>
<evidence type="ECO:0000256" key="1">
    <source>
        <dbReference type="ARBA" id="ARBA00022801"/>
    </source>
</evidence>
<feature type="non-terminal residue" evidence="6">
    <location>
        <position position="327"/>
    </location>
</feature>
<feature type="domain" description="Glycoside hydrolase family 5" evidence="5">
    <location>
        <begin position="37"/>
        <end position="215"/>
    </location>
</feature>